<evidence type="ECO:0000259" key="6">
    <source>
        <dbReference type="Pfam" id="PF01494"/>
    </source>
</evidence>
<dbReference type="PANTHER" id="PTHR13789:SF318">
    <property type="entry name" value="GERANYLGERANYL DIPHOSPHATE REDUCTASE"/>
    <property type="match status" value="1"/>
</dbReference>
<accession>A0ABV3L5A1</accession>
<keyword evidence="5 7" id="KW-0503">Monooxygenase</keyword>
<dbReference type="Gene3D" id="3.50.50.60">
    <property type="entry name" value="FAD/NAD(P)-binding domain"/>
    <property type="match status" value="1"/>
</dbReference>
<keyword evidence="4" id="KW-0560">Oxidoreductase</keyword>
<evidence type="ECO:0000313" key="7">
    <source>
        <dbReference type="EMBL" id="MEV8465553.1"/>
    </source>
</evidence>
<feature type="domain" description="FAD-binding" evidence="6">
    <location>
        <begin position="6"/>
        <end position="340"/>
    </location>
</feature>
<dbReference type="GO" id="GO:0004497">
    <property type="term" value="F:monooxygenase activity"/>
    <property type="evidence" value="ECO:0007669"/>
    <property type="project" value="UniProtKB-KW"/>
</dbReference>
<keyword evidence="3" id="KW-0274">FAD</keyword>
<evidence type="ECO:0000313" key="8">
    <source>
        <dbReference type="Proteomes" id="UP001553161"/>
    </source>
</evidence>
<name>A0ABV3L5A1_9RHOB</name>
<keyword evidence="8" id="KW-1185">Reference proteome</keyword>
<evidence type="ECO:0000256" key="5">
    <source>
        <dbReference type="ARBA" id="ARBA00023033"/>
    </source>
</evidence>
<organism evidence="7 8">
    <name type="scientific">Meridianimarinicoccus marinus</name>
    <dbReference type="NCBI Taxonomy" id="3231483"/>
    <lineage>
        <taxon>Bacteria</taxon>
        <taxon>Pseudomonadati</taxon>
        <taxon>Pseudomonadota</taxon>
        <taxon>Alphaproteobacteria</taxon>
        <taxon>Rhodobacterales</taxon>
        <taxon>Paracoccaceae</taxon>
        <taxon>Meridianimarinicoccus</taxon>
    </lineage>
</organism>
<comment type="caution">
    <text evidence="7">The sequence shown here is derived from an EMBL/GenBank/DDBJ whole genome shotgun (WGS) entry which is preliminary data.</text>
</comment>
<keyword evidence="2" id="KW-0285">Flavoprotein</keyword>
<dbReference type="InterPro" id="IPR050493">
    <property type="entry name" value="FAD-dep_Monooxygenase_BioMet"/>
</dbReference>
<sequence length="389" mass="41164">MLIGQDITVIGAGIGGLTAALALAMRGARVEVLEQAAEVTEVGAGIQVSPNGMAVLDALGVADALIARSVRGQKVTLRDGLTGKAVVEMDLTGLKAPQPWLFVHRADLVDVLHAACIGVGVEIRLNTGVETLLPVDGGVQLEMASGETLTRPLVIAADGVRSKARAVVAGEEEPAFTGQTAWRVLVPQPEAVAPEVQVFLGPGRHMVAYPLRDGRTMNVVAVKERDHWVGEGWTQQDYPETLQAAFSDFAPEAQALLADIEEVYLWGLFKRPVAQVWSLGRLALLGDAAHATLPFLAQGACMAIEDAWVLADALANAASPETGLAAYETRRIDRCRRIVAGADTNARAYHLGTPLRSGALAALKLGGKLAPKAALNRFDWLHGHDVTKD</sequence>
<dbReference type="InterPro" id="IPR002938">
    <property type="entry name" value="FAD-bd"/>
</dbReference>
<dbReference type="SUPFAM" id="SSF54373">
    <property type="entry name" value="FAD-linked reductases, C-terminal domain"/>
    <property type="match status" value="1"/>
</dbReference>
<evidence type="ECO:0000256" key="4">
    <source>
        <dbReference type="ARBA" id="ARBA00023002"/>
    </source>
</evidence>
<gene>
    <name evidence="7" type="ORF">AB0T83_02000</name>
</gene>
<dbReference type="PRINTS" id="PR00420">
    <property type="entry name" value="RNGMNOXGNASE"/>
</dbReference>
<dbReference type="Pfam" id="PF01494">
    <property type="entry name" value="FAD_binding_3"/>
    <property type="match status" value="1"/>
</dbReference>
<dbReference type="InterPro" id="IPR036188">
    <property type="entry name" value="FAD/NAD-bd_sf"/>
</dbReference>
<reference evidence="7 8" key="1">
    <citation type="submission" date="2024-07" db="EMBL/GenBank/DDBJ databases">
        <authorList>
            <person name="Kang M."/>
        </authorList>
    </citation>
    <scope>NUCLEOTIDE SEQUENCE [LARGE SCALE GENOMIC DNA]</scope>
    <source>
        <strain evidence="7 8">DFM31</strain>
    </source>
</reference>
<comment type="cofactor">
    <cofactor evidence="1">
        <name>FAD</name>
        <dbReference type="ChEBI" id="CHEBI:57692"/>
    </cofactor>
</comment>
<proteinExistence type="predicted"/>
<evidence type="ECO:0000256" key="2">
    <source>
        <dbReference type="ARBA" id="ARBA00022630"/>
    </source>
</evidence>
<evidence type="ECO:0000256" key="3">
    <source>
        <dbReference type="ARBA" id="ARBA00022827"/>
    </source>
</evidence>
<dbReference type="SUPFAM" id="SSF51905">
    <property type="entry name" value="FAD/NAD(P)-binding domain"/>
    <property type="match status" value="1"/>
</dbReference>
<dbReference type="Proteomes" id="UP001553161">
    <property type="component" value="Unassembled WGS sequence"/>
</dbReference>
<protein>
    <submittedName>
        <fullName evidence="7">FAD-dependent monooxygenase</fullName>
    </submittedName>
</protein>
<dbReference type="PANTHER" id="PTHR13789">
    <property type="entry name" value="MONOOXYGENASE"/>
    <property type="match status" value="1"/>
</dbReference>
<dbReference type="EMBL" id="JBFBVU010000002">
    <property type="protein sequence ID" value="MEV8465553.1"/>
    <property type="molecule type" value="Genomic_DNA"/>
</dbReference>
<dbReference type="RefSeq" id="WP_366191107.1">
    <property type="nucleotide sequence ID" value="NZ_JBFBVU010000002.1"/>
</dbReference>
<evidence type="ECO:0000256" key="1">
    <source>
        <dbReference type="ARBA" id="ARBA00001974"/>
    </source>
</evidence>